<dbReference type="GO" id="GO:0016020">
    <property type="term" value="C:membrane"/>
    <property type="evidence" value="ECO:0007669"/>
    <property type="project" value="GOC"/>
</dbReference>
<reference evidence="16" key="1">
    <citation type="journal article" date="2014" name="Int. J. Syst. Evol. Microbiol.">
        <title>Complete genome sequence of Corynebacterium casei LMG S-19264T (=DSM 44701T), isolated from a smear-ripened cheese.</title>
        <authorList>
            <consortium name="US DOE Joint Genome Institute (JGI-PGF)"/>
            <person name="Walter F."/>
            <person name="Albersmeier A."/>
            <person name="Kalinowski J."/>
            <person name="Ruckert C."/>
        </authorList>
    </citation>
    <scope>NUCLEOTIDE SEQUENCE</scope>
    <source>
        <strain evidence="16">NBRC 108769</strain>
    </source>
</reference>
<keyword evidence="11" id="KW-0472">Membrane</keyword>
<dbReference type="Gene3D" id="3.90.1150.10">
    <property type="entry name" value="Aspartate Aminotransferase, domain 1"/>
    <property type="match status" value="1"/>
</dbReference>
<evidence type="ECO:0000256" key="15">
    <source>
        <dbReference type="RuleBase" id="RU000382"/>
    </source>
</evidence>
<dbReference type="Gene3D" id="6.10.140.2150">
    <property type="match status" value="1"/>
</dbReference>
<proteinExistence type="inferred from homology"/>
<comment type="caution">
    <text evidence="16">The sequence shown here is derived from an EMBL/GenBank/DDBJ whole genome shotgun (WGS) entry which is preliminary data.</text>
</comment>
<keyword evidence="12 15" id="KW-0456">Lyase</keyword>
<organism evidence="16 17">
    <name type="scientific">Portibacter lacus</name>
    <dbReference type="NCBI Taxonomy" id="1099794"/>
    <lineage>
        <taxon>Bacteria</taxon>
        <taxon>Pseudomonadati</taxon>
        <taxon>Bacteroidota</taxon>
        <taxon>Saprospiria</taxon>
        <taxon>Saprospirales</taxon>
        <taxon>Haliscomenobacteraceae</taxon>
        <taxon>Portibacter</taxon>
    </lineage>
</organism>
<protein>
    <submittedName>
        <fullName evidence="16">Aspartate aminotransferase family protein</fullName>
    </submittedName>
</protein>
<keyword evidence="10" id="KW-0443">Lipid metabolism</keyword>
<evidence type="ECO:0000256" key="3">
    <source>
        <dbReference type="ARBA" id="ARBA00004760"/>
    </source>
</evidence>
<evidence type="ECO:0000256" key="2">
    <source>
        <dbReference type="ARBA" id="ARBA00004389"/>
    </source>
</evidence>
<evidence type="ECO:0000256" key="12">
    <source>
        <dbReference type="ARBA" id="ARBA00023239"/>
    </source>
</evidence>
<sequence length="470" mass="51681">MDFPKERSDANTLLSKLETLKSDDLRWKQGRAFSYVYYASPEITETLSKAYLSYFSENALNPSAFPSLSIMQSEVISMCKSLFNAGDNAGGVMTSGGTESILMAIKAAKEYAKKYRNITAPEVIMPLSAHPAFNKACDYFGVKLHILPVGSDYRVNPESYEGLINENTVLLVASAPSYPQGVVDPIPEIGQVALKHKIPFHVDACVGGFVLPFIKDRTFPNFDLGVPGVTSLSADIHKYGFASKGSSVVLYNDNELRKSQFYIYTGWPGGIYASPSIMGTRPGGAIAVAWTVLQLLGQAGYESLVQKMMSTAKAYQDFLSSYEGISVVGSSDMCIFSIQADGFNIYELGDEMHELSWQMDRQQDPSALHLSISPIHAEVFEDFKIDFDKAYKIAKKKDFNKLKNSLQVGAAKGLKKILPEKTFGKLQKLAVQKSDTNTNRSAALYGMIGDLKGSGTLDEMIIEFLDKMTK</sequence>
<evidence type="ECO:0000256" key="13">
    <source>
        <dbReference type="ARBA" id="ARBA00038302"/>
    </source>
</evidence>
<evidence type="ECO:0000256" key="1">
    <source>
        <dbReference type="ARBA" id="ARBA00001933"/>
    </source>
</evidence>
<dbReference type="GO" id="GO:0006665">
    <property type="term" value="P:sphingolipid metabolic process"/>
    <property type="evidence" value="ECO:0007669"/>
    <property type="project" value="UniProtKB-KW"/>
</dbReference>
<dbReference type="AlphaFoldDB" id="A0AA37SLJ5"/>
<evidence type="ECO:0000256" key="10">
    <source>
        <dbReference type="ARBA" id="ARBA00023098"/>
    </source>
</evidence>
<keyword evidence="16" id="KW-0808">Transferase</keyword>
<evidence type="ECO:0000256" key="9">
    <source>
        <dbReference type="ARBA" id="ARBA00022989"/>
    </source>
</evidence>
<comment type="cofactor">
    <cofactor evidence="1 14 15">
        <name>pyridoxal 5'-phosphate</name>
        <dbReference type="ChEBI" id="CHEBI:597326"/>
    </cofactor>
</comment>
<evidence type="ECO:0000313" key="17">
    <source>
        <dbReference type="Proteomes" id="UP001156666"/>
    </source>
</evidence>
<dbReference type="FunFam" id="3.40.640.10:FF:000020">
    <property type="entry name" value="sphingosine-1-phosphate lyase 1"/>
    <property type="match status" value="1"/>
</dbReference>
<dbReference type="RefSeq" id="WP_235293245.1">
    <property type="nucleotide sequence ID" value="NZ_BSOH01000005.1"/>
</dbReference>
<dbReference type="InterPro" id="IPR015424">
    <property type="entry name" value="PyrdxlP-dep_Trfase"/>
</dbReference>
<keyword evidence="9" id="KW-1133">Transmembrane helix</keyword>
<comment type="similarity">
    <text evidence="13">Belongs to the group II decarboxylase family. Sphingosine-1-phosphate lyase subfamily.</text>
</comment>
<keyword evidence="6" id="KW-0256">Endoplasmic reticulum</keyword>
<dbReference type="InterPro" id="IPR050477">
    <property type="entry name" value="GrpII_AminoAcid_Decarb"/>
</dbReference>
<dbReference type="InterPro" id="IPR015422">
    <property type="entry name" value="PyrdxlP-dep_Trfase_small"/>
</dbReference>
<evidence type="ECO:0000256" key="6">
    <source>
        <dbReference type="ARBA" id="ARBA00022824"/>
    </source>
</evidence>
<dbReference type="GO" id="GO:0008483">
    <property type="term" value="F:transaminase activity"/>
    <property type="evidence" value="ECO:0007669"/>
    <property type="project" value="UniProtKB-KW"/>
</dbReference>
<keyword evidence="8" id="KW-0746">Sphingolipid metabolism</keyword>
<dbReference type="Gene3D" id="3.40.640.10">
    <property type="entry name" value="Type I PLP-dependent aspartate aminotransferase-like (Major domain)"/>
    <property type="match status" value="1"/>
</dbReference>
<evidence type="ECO:0000313" key="16">
    <source>
        <dbReference type="EMBL" id="GLR16441.1"/>
    </source>
</evidence>
<evidence type="ECO:0000256" key="4">
    <source>
        <dbReference type="ARBA" id="ARBA00004991"/>
    </source>
</evidence>
<dbReference type="InterPro" id="IPR002129">
    <property type="entry name" value="PyrdxlP-dep_de-COase"/>
</dbReference>
<dbReference type="InterPro" id="IPR015421">
    <property type="entry name" value="PyrdxlP-dep_Trfase_major"/>
</dbReference>
<accession>A0AA37SLJ5</accession>
<dbReference type="GO" id="GO:0019752">
    <property type="term" value="P:carboxylic acid metabolic process"/>
    <property type="evidence" value="ECO:0007669"/>
    <property type="project" value="InterPro"/>
</dbReference>
<evidence type="ECO:0000256" key="8">
    <source>
        <dbReference type="ARBA" id="ARBA00022919"/>
    </source>
</evidence>
<dbReference type="GO" id="GO:0030170">
    <property type="term" value="F:pyridoxal phosphate binding"/>
    <property type="evidence" value="ECO:0007669"/>
    <property type="project" value="InterPro"/>
</dbReference>
<dbReference type="SUPFAM" id="SSF53383">
    <property type="entry name" value="PLP-dependent transferases"/>
    <property type="match status" value="1"/>
</dbReference>
<evidence type="ECO:0000256" key="5">
    <source>
        <dbReference type="ARBA" id="ARBA00022692"/>
    </source>
</evidence>
<evidence type="ECO:0000256" key="11">
    <source>
        <dbReference type="ARBA" id="ARBA00023136"/>
    </source>
</evidence>
<gene>
    <name evidence="16" type="ORF">GCM10007940_10560</name>
</gene>
<keyword evidence="5" id="KW-0812">Transmembrane</keyword>
<dbReference type="EMBL" id="BSOH01000005">
    <property type="protein sequence ID" value="GLR16441.1"/>
    <property type="molecule type" value="Genomic_DNA"/>
</dbReference>
<dbReference type="Pfam" id="PF00282">
    <property type="entry name" value="Pyridoxal_deC"/>
    <property type="match status" value="1"/>
</dbReference>
<comment type="pathway">
    <text evidence="3">Lipid metabolism; sphingolipid metabolism.</text>
</comment>
<comment type="subcellular location">
    <subcellularLocation>
        <location evidence="2">Endoplasmic reticulum membrane</location>
        <topology evidence="2">Single-pass membrane protein</topology>
    </subcellularLocation>
</comment>
<feature type="modified residue" description="N6-(pyridoxal phosphate)lysine" evidence="14">
    <location>
        <position position="238"/>
    </location>
</feature>
<dbReference type="PANTHER" id="PTHR42735">
    <property type="match status" value="1"/>
</dbReference>
<dbReference type="PANTHER" id="PTHR42735:SF9">
    <property type="entry name" value="SPHINGOSINE-1-PHOSPHATE LYASE"/>
    <property type="match status" value="1"/>
</dbReference>
<name>A0AA37SLJ5_9BACT</name>
<reference evidence="16" key="2">
    <citation type="submission" date="2023-01" db="EMBL/GenBank/DDBJ databases">
        <title>Draft genome sequence of Portibacter lacus strain NBRC 108769.</title>
        <authorList>
            <person name="Sun Q."/>
            <person name="Mori K."/>
        </authorList>
    </citation>
    <scope>NUCLEOTIDE SEQUENCE</scope>
    <source>
        <strain evidence="16">NBRC 108769</strain>
    </source>
</reference>
<evidence type="ECO:0000256" key="14">
    <source>
        <dbReference type="PIRSR" id="PIRSR602129-50"/>
    </source>
</evidence>
<dbReference type="GO" id="GO:0016830">
    <property type="term" value="F:carbon-carbon lyase activity"/>
    <property type="evidence" value="ECO:0007669"/>
    <property type="project" value="InterPro"/>
</dbReference>
<keyword evidence="16" id="KW-0032">Aminotransferase</keyword>
<dbReference type="Proteomes" id="UP001156666">
    <property type="component" value="Unassembled WGS sequence"/>
</dbReference>
<keyword evidence="17" id="KW-1185">Reference proteome</keyword>
<evidence type="ECO:0000256" key="7">
    <source>
        <dbReference type="ARBA" id="ARBA00022898"/>
    </source>
</evidence>
<keyword evidence="7 14" id="KW-0663">Pyridoxal phosphate</keyword>
<comment type="pathway">
    <text evidence="4">Sphingolipid metabolism.</text>
</comment>